<feature type="transmembrane region" description="Helical" evidence="1">
    <location>
        <begin position="143"/>
        <end position="164"/>
    </location>
</feature>
<feature type="transmembrane region" description="Helical" evidence="1">
    <location>
        <begin position="46"/>
        <end position="68"/>
    </location>
</feature>
<organism evidence="2 3">
    <name type="scientific">Catenuloplanes niger</name>
    <dbReference type="NCBI Taxonomy" id="587534"/>
    <lineage>
        <taxon>Bacteria</taxon>
        <taxon>Bacillati</taxon>
        <taxon>Actinomycetota</taxon>
        <taxon>Actinomycetes</taxon>
        <taxon>Micromonosporales</taxon>
        <taxon>Micromonosporaceae</taxon>
        <taxon>Catenuloplanes</taxon>
    </lineage>
</organism>
<name>A0AAE4A2J9_9ACTN</name>
<dbReference type="Pfam" id="PF03596">
    <property type="entry name" value="Cad"/>
    <property type="match status" value="1"/>
</dbReference>
<comment type="caution">
    <text evidence="2">The sequence shown here is derived from an EMBL/GenBank/DDBJ whole genome shotgun (WGS) entry which is preliminary data.</text>
</comment>
<dbReference type="RefSeq" id="WP_310428904.1">
    <property type="nucleotide sequence ID" value="NZ_JAVDYC010000001.1"/>
</dbReference>
<feature type="transmembrane region" description="Helical" evidence="1">
    <location>
        <begin position="176"/>
        <end position="194"/>
    </location>
</feature>
<dbReference type="EMBL" id="JAVDYC010000001">
    <property type="protein sequence ID" value="MDR7328050.1"/>
    <property type="molecule type" value="Genomic_DNA"/>
</dbReference>
<accession>A0AAE4A2J9</accession>
<protein>
    <submittedName>
        <fullName evidence="2">Cadmium resistance protein CadD (Predicted permease)</fullName>
    </submittedName>
</protein>
<evidence type="ECO:0000256" key="1">
    <source>
        <dbReference type="SAM" id="Phobius"/>
    </source>
</evidence>
<keyword evidence="3" id="KW-1185">Reference proteome</keyword>
<dbReference type="AlphaFoldDB" id="A0AAE4A2J9"/>
<keyword evidence="1" id="KW-1133">Transmembrane helix</keyword>
<reference evidence="2 3" key="1">
    <citation type="submission" date="2023-07" db="EMBL/GenBank/DDBJ databases">
        <title>Sequencing the genomes of 1000 actinobacteria strains.</title>
        <authorList>
            <person name="Klenk H.-P."/>
        </authorList>
    </citation>
    <scope>NUCLEOTIDE SEQUENCE [LARGE SCALE GENOMIC DNA]</scope>
    <source>
        <strain evidence="2 3">DSM 44711</strain>
    </source>
</reference>
<proteinExistence type="predicted"/>
<dbReference type="Proteomes" id="UP001183629">
    <property type="component" value="Unassembled WGS sequence"/>
</dbReference>
<gene>
    <name evidence="2" type="ORF">J2S44_008300</name>
</gene>
<sequence>MISAVGIVVQAAALFAVTNIDDILLLALFFARGAGAAHTARNVTAGQYLGFAGILAVAGAAAFGATFLPDHAIPYLGLLPLALGVKAAVQAWRHRNDGDDDARDPGTGAPGILEVAAVTFANGGDNIGVYVPVFATAGVTGTASYALVFLLLTGVWVAAGRYFATRPLIARALSRWGHVLLPAVLIGLGVLILADGRLLGGWTPGSAAGHRAPRLGTRLGG</sequence>
<evidence type="ECO:0000313" key="2">
    <source>
        <dbReference type="EMBL" id="MDR7328050.1"/>
    </source>
</evidence>
<keyword evidence="1" id="KW-0472">Membrane</keyword>
<keyword evidence="1" id="KW-0812">Transmembrane</keyword>
<evidence type="ECO:0000313" key="3">
    <source>
        <dbReference type="Proteomes" id="UP001183629"/>
    </source>
</evidence>
<dbReference type="InterPro" id="IPR004676">
    <property type="entry name" value="Cd-R_transporter"/>
</dbReference>